<name>I0I141_CALAS</name>
<proteinExistence type="predicted"/>
<protein>
    <recommendedName>
        <fullName evidence="1">N-acetyltransferase domain-containing protein</fullName>
    </recommendedName>
</protein>
<dbReference type="Pfam" id="PF00583">
    <property type="entry name" value="Acetyltransf_1"/>
    <property type="match status" value="1"/>
</dbReference>
<dbReference type="InterPro" id="IPR016181">
    <property type="entry name" value="Acyl_CoA_acyltransferase"/>
</dbReference>
<dbReference type="STRING" id="926550.CLDAP_09390"/>
<dbReference type="SUPFAM" id="SSF55729">
    <property type="entry name" value="Acyl-CoA N-acyltransferases (Nat)"/>
    <property type="match status" value="1"/>
</dbReference>
<dbReference type="PATRIC" id="fig|926550.5.peg.990"/>
<dbReference type="KEGG" id="cap:CLDAP_09390"/>
<dbReference type="HOGENOM" id="CLU_068242_0_0_0"/>
<gene>
    <name evidence="2" type="ordered locus">CLDAP_09390</name>
</gene>
<feature type="domain" description="N-acetyltransferase" evidence="1">
    <location>
        <begin position="133"/>
        <end position="268"/>
    </location>
</feature>
<evidence type="ECO:0000313" key="3">
    <source>
        <dbReference type="Proteomes" id="UP000007880"/>
    </source>
</evidence>
<dbReference type="OrthoDB" id="2350893at2"/>
<dbReference type="Gene3D" id="3.40.630.30">
    <property type="match status" value="1"/>
</dbReference>
<dbReference type="eggNOG" id="COG0456">
    <property type="taxonomic scope" value="Bacteria"/>
</dbReference>
<sequence length="268" mass="29547">MNDIELASLAEFIERDAMMDFYACAPAPLATQWGVEVVRFDSAALLLVPALKAILLNRVFALGLAEPVTESMLEAMLRTFREAGAAKFAVQLTPAARPGALREWLGARGLRHDDNWSRAMRGVEPPPAIPTDLRLEQIDEKHAPAFGEIICRAFGFPLEMGVWVAATVGRRGWRHYCAFDGDKPVATGALFVRGEVGWLGFGATLPEYRRRGAQGAIMAQRIRDGGALGCRWLVTETGEDTPQHPNPSFHNMLRTGFQLAYPRANYIP</sequence>
<evidence type="ECO:0000313" key="2">
    <source>
        <dbReference type="EMBL" id="BAL98978.1"/>
    </source>
</evidence>
<accession>I0I141</accession>
<dbReference type="PROSITE" id="PS51186">
    <property type="entry name" value="GNAT"/>
    <property type="match status" value="1"/>
</dbReference>
<dbReference type="CDD" id="cd04301">
    <property type="entry name" value="NAT_SF"/>
    <property type="match status" value="1"/>
</dbReference>
<dbReference type="RefSeq" id="WP_014432219.1">
    <property type="nucleotide sequence ID" value="NC_017079.1"/>
</dbReference>
<dbReference type="Proteomes" id="UP000007880">
    <property type="component" value="Chromosome"/>
</dbReference>
<keyword evidence="3" id="KW-1185">Reference proteome</keyword>
<organism evidence="2 3">
    <name type="scientific">Caldilinea aerophila (strain DSM 14535 / JCM 11387 / NBRC 104270 / STL-6-O1)</name>
    <dbReference type="NCBI Taxonomy" id="926550"/>
    <lineage>
        <taxon>Bacteria</taxon>
        <taxon>Bacillati</taxon>
        <taxon>Chloroflexota</taxon>
        <taxon>Caldilineae</taxon>
        <taxon>Caldilineales</taxon>
        <taxon>Caldilineaceae</taxon>
        <taxon>Caldilinea</taxon>
    </lineage>
</organism>
<dbReference type="InterPro" id="IPR000182">
    <property type="entry name" value="GNAT_dom"/>
</dbReference>
<evidence type="ECO:0000259" key="1">
    <source>
        <dbReference type="PROSITE" id="PS51186"/>
    </source>
</evidence>
<dbReference type="EMBL" id="AP012337">
    <property type="protein sequence ID" value="BAL98978.1"/>
    <property type="molecule type" value="Genomic_DNA"/>
</dbReference>
<dbReference type="GO" id="GO:0016747">
    <property type="term" value="F:acyltransferase activity, transferring groups other than amino-acyl groups"/>
    <property type="evidence" value="ECO:0007669"/>
    <property type="project" value="InterPro"/>
</dbReference>
<reference evidence="2 3" key="1">
    <citation type="submission" date="2012-02" db="EMBL/GenBank/DDBJ databases">
        <title>Complete genome sequence of Caldilinea aerophila DSM 14535 (= NBRC 102666).</title>
        <authorList>
            <person name="Oguchi A."/>
            <person name="Hosoyama A."/>
            <person name="Sekine M."/>
            <person name="Fukai R."/>
            <person name="Kato Y."/>
            <person name="Nakamura S."/>
            <person name="Hanada S."/>
            <person name="Yamazaki S."/>
            <person name="Fujita N."/>
        </authorList>
    </citation>
    <scope>NUCLEOTIDE SEQUENCE [LARGE SCALE GENOMIC DNA]</scope>
    <source>
        <strain evidence="3">DSM 14535 / JCM 11387 / NBRC 104270 / STL-6-O1</strain>
    </source>
</reference>
<dbReference type="AlphaFoldDB" id="I0I141"/>